<gene>
    <name evidence="7" type="ORF">GF359_04150</name>
</gene>
<evidence type="ECO:0000256" key="5">
    <source>
        <dbReference type="ARBA" id="ARBA00048142"/>
    </source>
</evidence>
<dbReference type="GO" id="GO:0003842">
    <property type="term" value="F:L-glutamate gamma-semialdehyde dehydrogenase activity"/>
    <property type="evidence" value="ECO:0007669"/>
    <property type="project" value="UniProtKB-EC"/>
</dbReference>
<organism evidence="7 8">
    <name type="scientific">candidate division WOR-3 bacterium</name>
    <dbReference type="NCBI Taxonomy" id="2052148"/>
    <lineage>
        <taxon>Bacteria</taxon>
        <taxon>Bacteria division WOR-3</taxon>
    </lineage>
</organism>
<comment type="pathway">
    <text evidence="1">Amino-acid degradation; L-proline degradation into L-glutamate; L-glutamate from L-proline: step 2/2.</text>
</comment>
<dbReference type="InterPro" id="IPR015590">
    <property type="entry name" value="Aldehyde_DH_dom"/>
</dbReference>
<dbReference type="Proteomes" id="UP000630660">
    <property type="component" value="Unassembled WGS sequence"/>
</dbReference>
<dbReference type="FunFam" id="3.40.309.10:FF:000005">
    <property type="entry name" value="1-pyrroline-5-carboxylate dehydrogenase 1"/>
    <property type="match status" value="1"/>
</dbReference>
<keyword evidence="3" id="KW-0560">Oxidoreductase</keyword>
<comment type="caution">
    <text evidence="7">The sequence shown here is derived from an EMBL/GenBank/DDBJ whole genome shotgun (WGS) entry which is preliminary data.</text>
</comment>
<dbReference type="AlphaFoldDB" id="A0A9D5KA50"/>
<evidence type="ECO:0000313" key="7">
    <source>
        <dbReference type="EMBL" id="MBD3364390.1"/>
    </source>
</evidence>
<dbReference type="InterPro" id="IPR050485">
    <property type="entry name" value="Proline_metab_enzyme"/>
</dbReference>
<dbReference type="GO" id="GO:0010133">
    <property type="term" value="P:L-proline catabolic process to L-glutamate"/>
    <property type="evidence" value="ECO:0007669"/>
    <property type="project" value="TreeGrafter"/>
</dbReference>
<dbReference type="SUPFAM" id="SSF53720">
    <property type="entry name" value="ALDH-like"/>
    <property type="match status" value="1"/>
</dbReference>
<accession>A0A9D5KA50</accession>
<name>A0A9D5KA50_UNCW3</name>
<feature type="non-terminal residue" evidence="7">
    <location>
        <position position="1"/>
    </location>
</feature>
<dbReference type="InterPro" id="IPR016162">
    <property type="entry name" value="Ald_DH_N"/>
</dbReference>
<dbReference type="EMBL" id="WJKJ01000135">
    <property type="protein sequence ID" value="MBD3364390.1"/>
    <property type="molecule type" value="Genomic_DNA"/>
</dbReference>
<evidence type="ECO:0000313" key="8">
    <source>
        <dbReference type="Proteomes" id="UP000630660"/>
    </source>
</evidence>
<dbReference type="PANTHER" id="PTHR42862">
    <property type="entry name" value="DELTA-1-PYRROLINE-5-CARBOXYLATE DEHYDROGENASE 1, ISOFORM A-RELATED"/>
    <property type="match status" value="1"/>
</dbReference>
<dbReference type="InterPro" id="IPR016163">
    <property type="entry name" value="Ald_DH_C"/>
</dbReference>
<evidence type="ECO:0000256" key="1">
    <source>
        <dbReference type="ARBA" id="ARBA00004786"/>
    </source>
</evidence>
<feature type="domain" description="Aldehyde dehydrogenase" evidence="6">
    <location>
        <begin position="1"/>
        <end position="387"/>
    </location>
</feature>
<evidence type="ECO:0000256" key="3">
    <source>
        <dbReference type="ARBA" id="ARBA00023002"/>
    </source>
</evidence>
<dbReference type="InterPro" id="IPR016160">
    <property type="entry name" value="Ald_DH_CS_CYS"/>
</dbReference>
<protein>
    <recommendedName>
        <fullName evidence="2">L-glutamate gamma-semialdehyde dehydrogenase</fullName>
        <ecNumber evidence="2">1.2.1.88</ecNumber>
    </recommendedName>
</protein>
<sequence>KNWLEADADTAEGIDFLEFYGREMLRLGPNQGVTPFPFENNELRYIPLGVGVIIPPWNFPWAILTGMSSAAIVTGNTIILKPSSDSPMVGQLYTEIMREAGLPDGVLNYLTGPGAIAGDYLVKHPKTRFISFTGSKEVGLHIIEHAAKKAEGQIWIKRVVAEMGGKDCILVDEEADLDAAVEAVAVSAFGFQGQKCSACSRAIIDEKVYDEFVKKLVPRVKKITVGPTKEHENWMGPVINEKALKNTLAYIEIGKKEGKLLTGGKQAEGNGFFLEPTVFGDIAWDARIAQEEIFAPVLALVKCKGFDDGLRIVNSTEYGLTGAVFTRNRAKIERAKREFHVGNFYINRKCTGALVDVQPFGGFNMSGTDSKAGGRDYLLLFMQGKSITERY</sequence>
<dbReference type="PANTHER" id="PTHR42862:SF1">
    <property type="entry name" value="DELTA-1-PYRROLINE-5-CARBOXYLATE DEHYDROGENASE 2, ISOFORM A-RELATED"/>
    <property type="match status" value="1"/>
</dbReference>
<evidence type="ECO:0000256" key="4">
    <source>
        <dbReference type="ARBA" id="ARBA00023027"/>
    </source>
</evidence>
<dbReference type="PROSITE" id="PS00070">
    <property type="entry name" value="ALDEHYDE_DEHYDR_CYS"/>
    <property type="match status" value="1"/>
</dbReference>
<proteinExistence type="predicted"/>
<dbReference type="InterPro" id="IPR016161">
    <property type="entry name" value="Ald_DH/histidinol_DH"/>
</dbReference>
<dbReference type="EC" id="1.2.1.88" evidence="2"/>
<dbReference type="Gene3D" id="3.40.309.10">
    <property type="entry name" value="Aldehyde Dehydrogenase, Chain A, domain 2"/>
    <property type="match status" value="1"/>
</dbReference>
<evidence type="ECO:0000259" key="6">
    <source>
        <dbReference type="Pfam" id="PF00171"/>
    </source>
</evidence>
<keyword evidence="4" id="KW-0520">NAD</keyword>
<dbReference type="GO" id="GO:0004657">
    <property type="term" value="F:proline dehydrogenase activity"/>
    <property type="evidence" value="ECO:0007669"/>
    <property type="project" value="UniProtKB-ARBA"/>
</dbReference>
<comment type="catalytic activity">
    <reaction evidence="5">
        <text>L-glutamate 5-semialdehyde + NAD(+) + H2O = L-glutamate + NADH + 2 H(+)</text>
        <dbReference type="Rhea" id="RHEA:30235"/>
        <dbReference type="ChEBI" id="CHEBI:15377"/>
        <dbReference type="ChEBI" id="CHEBI:15378"/>
        <dbReference type="ChEBI" id="CHEBI:29985"/>
        <dbReference type="ChEBI" id="CHEBI:57540"/>
        <dbReference type="ChEBI" id="CHEBI:57945"/>
        <dbReference type="ChEBI" id="CHEBI:58066"/>
        <dbReference type="EC" id="1.2.1.88"/>
    </reaction>
</comment>
<evidence type="ECO:0000256" key="2">
    <source>
        <dbReference type="ARBA" id="ARBA00012884"/>
    </source>
</evidence>
<reference evidence="7" key="1">
    <citation type="submission" date="2019-11" db="EMBL/GenBank/DDBJ databases">
        <title>Microbial mats filling the niche in hypersaline microbial mats.</title>
        <authorList>
            <person name="Wong H.L."/>
            <person name="Macleod F.I."/>
            <person name="White R.A. III"/>
            <person name="Burns B.P."/>
        </authorList>
    </citation>
    <scope>NUCLEOTIDE SEQUENCE</scope>
    <source>
        <strain evidence="7">Bin_327</strain>
    </source>
</reference>
<dbReference type="Pfam" id="PF00171">
    <property type="entry name" value="Aldedh"/>
    <property type="match status" value="1"/>
</dbReference>
<dbReference type="Gene3D" id="3.40.605.10">
    <property type="entry name" value="Aldehyde Dehydrogenase, Chain A, domain 1"/>
    <property type="match status" value="1"/>
</dbReference>
<dbReference type="GO" id="GO:0009898">
    <property type="term" value="C:cytoplasmic side of plasma membrane"/>
    <property type="evidence" value="ECO:0007669"/>
    <property type="project" value="TreeGrafter"/>
</dbReference>